<gene>
    <name evidence="2" type="ORF">CPELLU_LOCUS870</name>
</gene>
<proteinExistence type="predicted"/>
<evidence type="ECO:0000256" key="1">
    <source>
        <dbReference type="SAM" id="MobiDB-lite"/>
    </source>
</evidence>
<dbReference type="EMBL" id="CAJVQA010000290">
    <property type="protein sequence ID" value="CAG8466555.1"/>
    <property type="molecule type" value="Genomic_DNA"/>
</dbReference>
<protein>
    <submittedName>
        <fullName evidence="2">15514_t:CDS:1</fullName>
    </submittedName>
</protein>
<keyword evidence="3" id="KW-1185">Reference proteome</keyword>
<feature type="region of interest" description="Disordered" evidence="1">
    <location>
        <begin position="1"/>
        <end position="48"/>
    </location>
</feature>
<name>A0A9N8VZ92_9GLOM</name>
<accession>A0A9N8VZ92</accession>
<comment type="caution">
    <text evidence="2">The sequence shown here is derived from an EMBL/GenBank/DDBJ whole genome shotgun (WGS) entry which is preliminary data.</text>
</comment>
<sequence length="48" mass="5820">MKEVERSIRIMQEPQEKLKDSPQSKKREISKTTREAEKFTTIEKKRNQ</sequence>
<dbReference type="Proteomes" id="UP000789759">
    <property type="component" value="Unassembled WGS sequence"/>
</dbReference>
<evidence type="ECO:0000313" key="2">
    <source>
        <dbReference type="EMBL" id="CAG8466555.1"/>
    </source>
</evidence>
<evidence type="ECO:0000313" key="3">
    <source>
        <dbReference type="Proteomes" id="UP000789759"/>
    </source>
</evidence>
<dbReference type="AlphaFoldDB" id="A0A9N8VZ92"/>
<organism evidence="2 3">
    <name type="scientific">Cetraspora pellucida</name>
    <dbReference type="NCBI Taxonomy" id="1433469"/>
    <lineage>
        <taxon>Eukaryota</taxon>
        <taxon>Fungi</taxon>
        <taxon>Fungi incertae sedis</taxon>
        <taxon>Mucoromycota</taxon>
        <taxon>Glomeromycotina</taxon>
        <taxon>Glomeromycetes</taxon>
        <taxon>Diversisporales</taxon>
        <taxon>Gigasporaceae</taxon>
        <taxon>Cetraspora</taxon>
    </lineage>
</organism>
<reference evidence="2" key="1">
    <citation type="submission" date="2021-06" db="EMBL/GenBank/DDBJ databases">
        <authorList>
            <person name="Kallberg Y."/>
            <person name="Tangrot J."/>
            <person name="Rosling A."/>
        </authorList>
    </citation>
    <scope>NUCLEOTIDE SEQUENCE</scope>
    <source>
        <strain evidence="2">FL966</strain>
    </source>
</reference>